<dbReference type="PANTHER" id="PTHR21040:SF8">
    <property type="entry name" value="BCDNA.GH04120"/>
    <property type="match status" value="1"/>
</dbReference>
<dbReference type="CDD" id="cd06565">
    <property type="entry name" value="GH20_GcnA-like"/>
    <property type="match status" value="1"/>
</dbReference>
<protein>
    <submittedName>
        <fullName evidence="2">Beta-N-acetylhexosaminidase</fullName>
    </submittedName>
</protein>
<accession>A0AA97D9L8</accession>
<dbReference type="PANTHER" id="PTHR21040">
    <property type="entry name" value="BCDNA.GH04120"/>
    <property type="match status" value="1"/>
</dbReference>
<dbReference type="InterPro" id="IPR017853">
    <property type="entry name" value="GH"/>
</dbReference>
<reference evidence="3" key="2">
    <citation type="submission" date="2024-06" db="EMBL/GenBank/DDBJ databases">
        <title>Caproicibacterium argilliputei sp. nov, a novel caproic acid producing anaerobic bacterium isolated from pit mud.</title>
        <authorList>
            <person name="Zeng C."/>
        </authorList>
    </citation>
    <scope>NUCLEOTIDE SEQUENCE [LARGE SCALE GENOMIC DNA]</scope>
    <source>
        <strain evidence="3">ZCY20-5</strain>
    </source>
</reference>
<dbReference type="Proteomes" id="UP001300604">
    <property type="component" value="Chromosome"/>
</dbReference>
<name>A0AA97D9L8_9FIRM</name>
<proteinExistence type="predicted"/>
<evidence type="ECO:0000313" key="3">
    <source>
        <dbReference type="Proteomes" id="UP001300604"/>
    </source>
</evidence>
<dbReference type="InterPro" id="IPR041063">
    <property type="entry name" value="Glyco_H_20C_C"/>
</dbReference>
<dbReference type="GO" id="GO:0015929">
    <property type="term" value="F:hexosaminidase activity"/>
    <property type="evidence" value="ECO:0007669"/>
    <property type="project" value="InterPro"/>
</dbReference>
<dbReference type="Pfam" id="PF18088">
    <property type="entry name" value="Glyco_H_20C_C"/>
    <property type="match status" value="1"/>
</dbReference>
<dbReference type="RefSeq" id="WP_275845706.1">
    <property type="nucleotide sequence ID" value="NZ_CP135996.1"/>
</dbReference>
<dbReference type="KEGG" id="carl:PXC00_02580"/>
<organism evidence="2 3">
    <name type="scientific">Caproicibacterium argilliputei</name>
    <dbReference type="NCBI Taxonomy" id="3030016"/>
    <lineage>
        <taxon>Bacteria</taxon>
        <taxon>Bacillati</taxon>
        <taxon>Bacillota</taxon>
        <taxon>Clostridia</taxon>
        <taxon>Eubacteriales</taxon>
        <taxon>Oscillospiraceae</taxon>
        <taxon>Caproicibacterium</taxon>
    </lineage>
</organism>
<sequence>MKIQANDCDHTARFLLEEMRQELDVQLCTEGICLAAHSMEKPGFTVQEENGTVTVQYGSRVDFCRALAAVCAHAGESGWQAQESCVFDDFGVSLDCSRNAVMKPEAVCRFLRLAALMGYRFVGLYLEDTVEVEGEPCFGNQRGAYTGAQLQALDHYAESLGVELRAYIQTLAHINQITRYQTYEPIIDTDDILLVGDERTYQLLDRLLGSISQNIRSRKLNIGMDEAHMAGLGKYLDRNGYHPRTEVLLEHLHRVLELCRKYGFQTQMWSDLFFHQMDGKTCLNAGDVPRIPPEVELAYWDYYSCDKEHYKEILRQHRQMTDRVAFAAGAWKWTGFTPHNSYSMETGRAGLAACRESGVRSVVVTTWGDNGAEASPFSVLPALYADAQLAYDAPEDAARFCSITGISLHDFLKIDLPCRFSERAGVHNNASKYLLYQDALYGTFDSVVPDGIAAFYSETAEQLEPLCGTPRFGYVFETQRQLCRVLSHKAALSRTIYEAYHAQDRGCLQRLAQEEMPQLLADLGAFRQVFRRQWMQDNKPFGFEVQTIRLGGLEARLQEVRGVLLQYLNGELSCIEELEAPRIPFSYFEEQDLEKLNYNLWSVIVTPGVIG</sequence>
<reference evidence="3" key="3">
    <citation type="submission" date="2024-06" db="EMBL/GenBank/DDBJ databases">
        <authorList>
            <person name="Zeng C."/>
        </authorList>
    </citation>
    <scope>NUCLEOTIDE SEQUENCE [LARGE SCALE GENOMIC DNA]</scope>
    <source>
        <strain evidence="3">ZCY20-5</strain>
    </source>
</reference>
<dbReference type="AlphaFoldDB" id="A0AA97D9L8"/>
<dbReference type="EMBL" id="CP135996">
    <property type="protein sequence ID" value="WOC32779.1"/>
    <property type="molecule type" value="Genomic_DNA"/>
</dbReference>
<evidence type="ECO:0000313" key="2">
    <source>
        <dbReference type="EMBL" id="WOC32779.1"/>
    </source>
</evidence>
<keyword evidence="3" id="KW-1185">Reference proteome</keyword>
<gene>
    <name evidence="2" type="ORF">PXC00_02580</name>
</gene>
<dbReference type="InterPro" id="IPR038901">
    <property type="entry name" value="HEXDC-like"/>
</dbReference>
<evidence type="ECO:0000259" key="1">
    <source>
        <dbReference type="Pfam" id="PF18088"/>
    </source>
</evidence>
<dbReference type="Gene3D" id="3.20.20.80">
    <property type="entry name" value="Glycosidases"/>
    <property type="match status" value="1"/>
</dbReference>
<feature type="domain" description="Glycoside Hydrolase 20C C-terminal" evidence="1">
    <location>
        <begin position="415"/>
        <end position="592"/>
    </location>
</feature>
<dbReference type="Gene3D" id="1.20.120.670">
    <property type="entry name" value="N-acetyl-b-d-glucoasminidase"/>
    <property type="match status" value="1"/>
</dbReference>
<reference evidence="2 3" key="1">
    <citation type="submission" date="2024-06" db="EMBL/GenBank/DDBJ databases">
        <title>Caproicibacterium argilliputei sp. nov, a novel caproic acid producing anaerobic bacterium isolated from pit mud.</title>
        <authorList>
            <person name="Xia S."/>
        </authorList>
    </citation>
    <scope>NUCLEOTIDE SEQUENCE [LARGE SCALE GENOMIC DNA]</scope>
    <source>
        <strain evidence="2 3">ZCY20-5</strain>
    </source>
</reference>
<dbReference type="SUPFAM" id="SSF51445">
    <property type="entry name" value="(Trans)glycosidases"/>
    <property type="match status" value="1"/>
</dbReference>